<feature type="binding site" evidence="11">
    <location>
        <position position="119"/>
    </location>
    <ligand>
        <name>Mn(2+)</name>
        <dbReference type="ChEBI" id="CHEBI:29035"/>
    </ligand>
</feature>
<feature type="binding site" evidence="11">
    <location>
        <position position="117"/>
    </location>
    <ligand>
        <name>Mn(2+)</name>
        <dbReference type="ChEBI" id="CHEBI:29035"/>
    </ligand>
</feature>
<keyword evidence="5 10" id="KW-0479">Metal-binding</keyword>
<dbReference type="InterPro" id="IPR014710">
    <property type="entry name" value="RmlC-like_jellyroll"/>
</dbReference>
<dbReference type="GO" id="GO:0009506">
    <property type="term" value="C:plasmodesma"/>
    <property type="evidence" value="ECO:0007669"/>
    <property type="project" value="UniProtKB-ARBA"/>
</dbReference>
<keyword evidence="4 13" id="KW-0964">Secreted</keyword>
<keyword evidence="6 13" id="KW-0732">Signal</keyword>
<dbReference type="Gene3D" id="2.60.120.10">
    <property type="entry name" value="Jelly Rolls"/>
    <property type="match status" value="1"/>
</dbReference>
<dbReference type="GO" id="GO:0048046">
    <property type="term" value="C:apoplast"/>
    <property type="evidence" value="ECO:0007669"/>
    <property type="project" value="UniProtKB-SubCell"/>
</dbReference>
<dbReference type="FunFam" id="2.60.120.10:FF:000025">
    <property type="entry name" value="germin-like protein subfamily 2 member 1"/>
    <property type="match status" value="1"/>
</dbReference>
<evidence type="ECO:0000313" key="15">
    <source>
        <dbReference type="EMBL" id="KAK4793147.1"/>
    </source>
</evidence>
<evidence type="ECO:0000256" key="7">
    <source>
        <dbReference type="ARBA" id="ARBA00023157"/>
    </source>
</evidence>
<proteinExistence type="inferred from homology"/>
<keyword evidence="16" id="KW-1185">Reference proteome</keyword>
<evidence type="ECO:0000256" key="11">
    <source>
        <dbReference type="PIRSR" id="PIRSR601929-2"/>
    </source>
</evidence>
<evidence type="ECO:0000256" key="1">
    <source>
        <dbReference type="ARBA" id="ARBA00004271"/>
    </source>
</evidence>
<gene>
    <name evidence="15" type="ORF">SAY86_023582</name>
</gene>
<reference evidence="15 16" key="1">
    <citation type="journal article" date="2023" name="Hortic Res">
        <title>Pangenome of water caltrop reveals structural variations and asymmetric subgenome divergence after allopolyploidization.</title>
        <authorList>
            <person name="Zhang X."/>
            <person name="Chen Y."/>
            <person name="Wang L."/>
            <person name="Yuan Y."/>
            <person name="Fang M."/>
            <person name="Shi L."/>
            <person name="Lu R."/>
            <person name="Comes H.P."/>
            <person name="Ma Y."/>
            <person name="Chen Y."/>
            <person name="Huang G."/>
            <person name="Zhou Y."/>
            <person name="Zheng Z."/>
            <person name="Qiu Y."/>
        </authorList>
    </citation>
    <scope>NUCLEOTIDE SEQUENCE [LARGE SCALE GENOMIC DNA]</scope>
    <source>
        <strain evidence="15">F231</strain>
    </source>
</reference>
<feature type="binding site" evidence="11">
    <location>
        <position position="163"/>
    </location>
    <ligand>
        <name>Mn(2+)</name>
        <dbReference type="ChEBI" id="CHEBI:29035"/>
    </ligand>
</feature>
<evidence type="ECO:0000256" key="8">
    <source>
        <dbReference type="ARBA" id="ARBA00023180"/>
    </source>
</evidence>
<dbReference type="InterPro" id="IPR001929">
    <property type="entry name" value="Germin"/>
</dbReference>
<dbReference type="CDD" id="cd02241">
    <property type="entry name" value="cupin_OxOx"/>
    <property type="match status" value="1"/>
</dbReference>
<evidence type="ECO:0000259" key="14">
    <source>
        <dbReference type="SMART" id="SM00835"/>
    </source>
</evidence>
<evidence type="ECO:0000256" key="2">
    <source>
        <dbReference type="ARBA" id="ARBA00007456"/>
    </source>
</evidence>
<dbReference type="SMART" id="SM00835">
    <property type="entry name" value="Cupin_1"/>
    <property type="match status" value="1"/>
</dbReference>
<dbReference type="InterPro" id="IPR019780">
    <property type="entry name" value="Germin_Mn-BS"/>
</dbReference>
<evidence type="ECO:0000256" key="13">
    <source>
        <dbReference type="RuleBase" id="RU366015"/>
    </source>
</evidence>
<dbReference type="GO" id="GO:0010497">
    <property type="term" value="P:plasmodesmata-mediated intercellular transport"/>
    <property type="evidence" value="ECO:0007669"/>
    <property type="project" value="UniProtKB-ARBA"/>
</dbReference>
<feature type="binding site" evidence="10">
    <location>
        <position position="119"/>
    </location>
    <ligand>
        <name>oxalate</name>
        <dbReference type="ChEBI" id="CHEBI:30623"/>
    </ligand>
</feature>
<accession>A0AAN7M7H3</accession>
<dbReference type="SUPFAM" id="SSF51182">
    <property type="entry name" value="RmlC-like cupins"/>
    <property type="match status" value="1"/>
</dbReference>
<keyword evidence="9 10" id="KW-0464">Manganese</keyword>
<evidence type="ECO:0000256" key="9">
    <source>
        <dbReference type="ARBA" id="ARBA00023211"/>
    </source>
</evidence>
<evidence type="ECO:0000256" key="12">
    <source>
        <dbReference type="PIRSR" id="PIRSR601929-3"/>
    </source>
</evidence>
<comment type="caution">
    <text evidence="15">The sequence shown here is derived from an EMBL/GenBank/DDBJ whole genome shotgun (WGS) entry which is preliminary data.</text>
</comment>
<keyword evidence="8" id="KW-0325">Glycoprotein</keyword>
<protein>
    <recommendedName>
        <fullName evidence="13">Germin-like protein</fullName>
    </recommendedName>
</protein>
<sequence length="226" mass="24737">MEKCGTMFPIAAAISLVMTCCYAADPWNLRDMCPTETSAKNKSPEAALFFNGLPCKNPSKITPSDFKSSRLATAGDTDNFHGSSVRIVTAEDFAGLNTLGLSVGRMDLDFDGIVMPHSHPRATEMMFVTMGSVIAGFIDTRNRPFQKVLKEGDIFVVPRGLLHYCFNVGYSEATVLSVFNGQNPGSVSISDAMFELATPAPRILNKLSPSLTLQEKQQNFSYVNWF</sequence>
<dbReference type="Pfam" id="PF00190">
    <property type="entry name" value="Cupin_1"/>
    <property type="match status" value="1"/>
</dbReference>
<dbReference type="InterPro" id="IPR006045">
    <property type="entry name" value="Cupin_1"/>
</dbReference>
<comment type="similarity">
    <text evidence="2 13">Belongs to the germin family.</text>
</comment>
<dbReference type="AlphaFoldDB" id="A0AAN7M7H3"/>
<feature type="chain" id="PRO_5042673546" description="Germin-like protein" evidence="13">
    <location>
        <begin position="24"/>
        <end position="226"/>
    </location>
</feature>
<dbReference type="GO" id="GO:2000280">
    <property type="term" value="P:regulation of root development"/>
    <property type="evidence" value="ECO:0007669"/>
    <property type="project" value="UniProtKB-ARBA"/>
</dbReference>
<feature type="binding site" evidence="10">
    <location>
        <position position="124"/>
    </location>
    <ligand>
        <name>oxalate</name>
        <dbReference type="ChEBI" id="CHEBI:30623"/>
    </ligand>
</feature>
<evidence type="ECO:0000256" key="4">
    <source>
        <dbReference type="ARBA" id="ARBA00022525"/>
    </source>
</evidence>
<dbReference type="PROSITE" id="PS00725">
    <property type="entry name" value="GERMIN"/>
    <property type="match status" value="1"/>
</dbReference>
<keyword evidence="7 12" id="KW-1015">Disulfide bond</keyword>
<name>A0AAN7M7H3_TRANT</name>
<evidence type="ECO:0000256" key="6">
    <source>
        <dbReference type="ARBA" id="ARBA00022729"/>
    </source>
</evidence>
<dbReference type="Proteomes" id="UP001346149">
    <property type="component" value="Unassembled WGS sequence"/>
</dbReference>
<comment type="subcellular location">
    <subcellularLocation>
        <location evidence="1 13">Secreted</location>
        <location evidence="1 13">Extracellular space</location>
        <location evidence="1 13">Apoplast</location>
    </subcellularLocation>
</comment>
<organism evidence="15 16">
    <name type="scientific">Trapa natans</name>
    <name type="common">Water chestnut</name>
    <dbReference type="NCBI Taxonomy" id="22666"/>
    <lineage>
        <taxon>Eukaryota</taxon>
        <taxon>Viridiplantae</taxon>
        <taxon>Streptophyta</taxon>
        <taxon>Embryophyta</taxon>
        <taxon>Tracheophyta</taxon>
        <taxon>Spermatophyta</taxon>
        <taxon>Magnoliopsida</taxon>
        <taxon>eudicotyledons</taxon>
        <taxon>Gunneridae</taxon>
        <taxon>Pentapetalae</taxon>
        <taxon>rosids</taxon>
        <taxon>malvids</taxon>
        <taxon>Myrtales</taxon>
        <taxon>Lythraceae</taxon>
        <taxon>Trapa</taxon>
    </lineage>
</organism>
<evidence type="ECO:0000256" key="5">
    <source>
        <dbReference type="ARBA" id="ARBA00022723"/>
    </source>
</evidence>
<evidence type="ECO:0000256" key="3">
    <source>
        <dbReference type="ARBA" id="ARBA00022523"/>
    </source>
</evidence>
<feature type="binding site" evidence="11">
    <location>
        <position position="124"/>
    </location>
    <ligand>
        <name>Mn(2+)</name>
        <dbReference type="ChEBI" id="CHEBI:29035"/>
    </ligand>
</feature>
<feature type="disulfide bond" evidence="12">
    <location>
        <begin position="33"/>
        <end position="55"/>
    </location>
</feature>
<feature type="domain" description="Cupin type-1" evidence="14">
    <location>
        <begin position="69"/>
        <end position="206"/>
    </location>
</feature>
<dbReference type="InterPro" id="IPR011051">
    <property type="entry name" value="RmlC_Cupin_sf"/>
</dbReference>
<dbReference type="EMBL" id="JAXQNO010000008">
    <property type="protein sequence ID" value="KAK4793147.1"/>
    <property type="molecule type" value="Genomic_DNA"/>
</dbReference>
<dbReference type="GO" id="GO:0030145">
    <property type="term" value="F:manganese ion binding"/>
    <property type="evidence" value="ECO:0007669"/>
    <property type="project" value="UniProtKB-UniRule"/>
</dbReference>
<dbReference type="PRINTS" id="PR00325">
    <property type="entry name" value="GERMIN"/>
</dbReference>
<keyword evidence="3 13" id="KW-0052">Apoplast</keyword>
<feature type="signal peptide" evidence="13">
    <location>
        <begin position="1"/>
        <end position="23"/>
    </location>
</feature>
<evidence type="ECO:0000256" key="10">
    <source>
        <dbReference type="PIRSR" id="PIRSR601929-1"/>
    </source>
</evidence>
<evidence type="ECO:0000313" key="16">
    <source>
        <dbReference type="Proteomes" id="UP001346149"/>
    </source>
</evidence>
<dbReference type="PANTHER" id="PTHR31238">
    <property type="entry name" value="GERMIN-LIKE PROTEIN SUBFAMILY 3 MEMBER 3"/>
    <property type="match status" value="1"/>
</dbReference>